<name>A0A1N7JLB7_9BACL</name>
<dbReference type="SUPFAM" id="SSF55821">
    <property type="entry name" value="YrdC/RibB"/>
    <property type="match status" value="1"/>
</dbReference>
<dbReference type="InterPro" id="IPR050156">
    <property type="entry name" value="TC-AMP_synthase_SUA5"/>
</dbReference>
<dbReference type="Pfam" id="PF03481">
    <property type="entry name" value="Sua5_C"/>
    <property type="match status" value="1"/>
</dbReference>
<dbReference type="GO" id="GO:0005737">
    <property type="term" value="C:cytoplasm"/>
    <property type="evidence" value="ECO:0007669"/>
    <property type="project" value="UniProtKB-SubCell"/>
</dbReference>
<dbReference type="PIRSF" id="PIRSF004930">
    <property type="entry name" value="Tln_factor_SUA5"/>
    <property type="match status" value="1"/>
</dbReference>
<dbReference type="GO" id="GO:0003725">
    <property type="term" value="F:double-stranded RNA binding"/>
    <property type="evidence" value="ECO:0007669"/>
    <property type="project" value="UniProtKB-UniRule"/>
</dbReference>
<dbReference type="NCBIfam" id="TIGR00057">
    <property type="entry name" value="L-threonylcarbamoyladenylate synthase"/>
    <property type="match status" value="1"/>
</dbReference>
<evidence type="ECO:0000256" key="8">
    <source>
        <dbReference type="ARBA" id="ARBA00022695"/>
    </source>
</evidence>
<feature type="binding site" evidence="14">
    <location>
        <position position="62"/>
    </location>
    <ligand>
        <name>ATP</name>
        <dbReference type="ChEBI" id="CHEBI:30616"/>
    </ligand>
</feature>
<dbReference type="OrthoDB" id="9814580at2"/>
<feature type="binding site" evidence="14">
    <location>
        <position position="147"/>
    </location>
    <ligand>
        <name>ATP</name>
        <dbReference type="ChEBI" id="CHEBI:30616"/>
    </ligand>
</feature>
<sequence>METKHWQIDGAADLDQNPAIREAAALLREGHLVAFPTETVYGLGADATDPEAVASIYRAKGRPSDNPLIVHLADEQGLSEWVREIPESGRLLARRFWPGPLTLILPHRGNLAPQVTAGLPTVGVRVPSHPVALALLKNCGLPVAAPSANRSGKPSPTRAGHVWTDLGGRIDAILDGGVTGVGVESTVVDVTVNPPVLLRPGGVTLEMLGEVVGEVRVDPGLREEGESPRSPGMKYRHYAPGGEMWVITGEGEAQVSRIQRMADEAMQSGKKTGILCTEEHASRYRADWIVVCGTRSRPDTIARELYGALRRFDEVGAQWIAAEGFPPRGVLHSVMNRLSKAAEGRVIDSGRD</sequence>
<gene>
    <name evidence="16" type="ORF">SAMN05421790_102199</name>
</gene>
<dbReference type="Pfam" id="PF01300">
    <property type="entry name" value="Sua5_yciO_yrdC"/>
    <property type="match status" value="1"/>
</dbReference>
<evidence type="ECO:0000256" key="11">
    <source>
        <dbReference type="ARBA" id="ARBA00029774"/>
    </source>
</evidence>
<dbReference type="GO" id="GO:0000049">
    <property type="term" value="F:tRNA binding"/>
    <property type="evidence" value="ECO:0007669"/>
    <property type="project" value="TreeGrafter"/>
</dbReference>
<reference evidence="17" key="1">
    <citation type="submission" date="2017-01" db="EMBL/GenBank/DDBJ databases">
        <authorList>
            <person name="Varghese N."/>
            <person name="Submissions S."/>
        </authorList>
    </citation>
    <scope>NUCLEOTIDE SEQUENCE [LARGE SCALE GENOMIC DNA]</scope>
    <source>
        <strain evidence="17">DSM 45196</strain>
    </source>
</reference>
<dbReference type="GO" id="GO:0005524">
    <property type="term" value="F:ATP binding"/>
    <property type="evidence" value="ECO:0007669"/>
    <property type="project" value="UniProtKB-UniRule"/>
</dbReference>
<dbReference type="GO" id="GO:0061710">
    <property type="term" value="F:L-threonylcarbamoyladenylate synthase"/>
    <property type="evidence" value="ECO:0007669"/>
    <property type="project" value="UniProtKB-EC"/>
</dbReference>
<feature type="binding site" evidence="14">
    <location>
        <position position="71"/>
    </location>
    <ligand>
        <name>L-threonine</name>
        <dbReference type="ChEBI" id="CHEBI:57926"/>
    </ligand>
</feature>
<comment type="function">
    <text evidence="13">Required for the formation of a threonylcarbamoyl group on adenosine at position 37 (t(6)A37) in tRNAs that read codons beginning with adenine.</text>
</comment>
<comment type="catalytic activity">
    <reaction evidence="12 13">
        <text>L-threonine + hydrogencarbonate + ATP = L-threonylcarbamoyladenylate + diphosphate + H2O</text>
        <dbReference type="Rhea" id="RHEA:36407"/>
        <dbReference type="ChEBI" id="CHEBI:15377"/>
        <dbReference type="ChEBI" id="CHEBI:17544"/>
        <dbReference type="ChEBI" id="CHEBI:30616"/>
        <dbReference type="ChEBI" id="CHEBI:33019"/>
        <dbReference type="ChEBI" id="CHEBI:57926"/>
        <dbReference type="ChEBI" id="CHEBI:73682"/>
        <dbReference type="EC" id="2.7.7.87"/>
    </reaction>
</comment>
<organism evidence="16 17">
    <name type="scientific">Kroppenstedtia eburnea</name>
    <dbReference type="NCBI Taxonomy" id="714067"/>
    <lineage>
        <taxon>Bacteria</taxon>
        <taxon>Bacillati</taxon>
        <taxon>Bacillota</taxon>
        <taxon>Bacilli</taxon>
        <taxon>Bacillales</taxon>
        <taxon>Thermoactinomycetaceae</taxon>
        <taxon>Kroppenstedtia</taxon>
    </lineage>
</organism>
<keyword evidence="17" id="KW-1185">Reference proteome</keyword>
<dbReference type="EC" id="2.7.7.87" evidence="3 13"/>
<protein>
    <recommendedName>
        <fullName evidence="4 13">Threonylcarbamoyl-AMP synthase</fullName>
        <shortName evidence="13">TC-AMP synthase</shortName>
        <ecNumber evidence="3 13">2.7.7.87</ecNumber>
    </recommendedName>
    <alternativeName>
        <fullName evidence="11 13">L-threonylcarbamoyladenylate synthase</fullName>
    </alternativeName>
</protein>
<dbReference type="PANTHER" id="PTHR17490">
    <property type="entry name" value="SUA5"/>
    <property type="match status" value="1"/>
</dbReference>
<evidence type="ECO:0000313" key="16">
    <source>
        <dbReference type="EMBL" id="SIS50162.1"/>
    </source>
</evidence>
<evidence type="ECO:0000256" key="7">
    <source>
        <dbReference type="ARBA" id="ARBA00022694"/>
    </source>
</evidence>
<evidence type="ECO:0000259" key="15">
    <source>
        <dbReference type="PROSITE" id="PS51163"/>
    </source>
</evidence>
<evidence type="ECO:0000256" key="14">
    <source>
        <dbReference type="PIRSR" id="PIRSR004930-1"/>
    </source>
</evidence>
<evidence type="ECO:0000256" key="9">
    <source>
        <dbReference type="ARBA" id="ARBA00022741"/>
    </source>
</evidence>
<keyword evidence="7 13" id="KW-0819">tRNA processing</keyword>
<comment type="subcellular location">
    <subcellularLocation>
        <location evidence="1 13">Cytoplasm</location>
    </subcellularLocation>
</comment>
<evidence type="ECO:0000256" key="3">
    <source>
        <dbReference type="ARBA" id="ARBA00012584"/>
    </source>
</evidence>
<dbReference type="AlphaFoldDB" id="A0A1N7JLB7"/>
<feature type="binding site" evidence="14">
    <location>
        <position position="155"/>
    </location>
    <ligand>
        <name>ATP</name>
        <dbReference type="ChEBI" id="CHEBI:30616"/>
    </ligand>
</feature>
<dbReference type="InterPro" id="IPR038385">
    <property type="entry name" value="Sua5/YwlC_C"/>
</dbReference>
<evidence type="ECO:0000256" key="6">
    <source>
        <dbReference type="ARBA" id="ARBA00022679"/>
    </source>
</evidence>
<evidence type="ECO:0000256" key="2">
    <source>
        <dbReference type="ARBA" id="ARBA00007663"/>
    </source>
</evidence>
<feature type="binding site" evidence="14">
    <location>
        <position position="39"/>
    </location>
    <ligand>
        <name>L-threonine</name>
        <dbReference type="ChEBI" id="CHEBI:57926"/>
    </ligand>
</feature>
<feature type="binding site" evidence="14">
    <location>
        <position position="121"/>
    </location>
    <ligand>
        <name>ATP</name>
        <dbReference type="ChEBI" id="CHEBI:30616"/>
    </ligand>
</feature>
<dbReference type="GO" id="GO:0008033">
    <property type="term" value="P:tRNA processing"/>
    <property type="evidence" value="ECO:0007669"/>
    <property type="project" value="UniProtKB-KW"/>
</dbReference>
<keyword evidence="9 13" id="KW-0547">Nucleotide-binding</keyword>
<evidence type="ECO:0000256" key="12">
    <source>
        <dbReference type="ARBA" id="ARBA00048366"/>
    </source>
</evidence>
<dbReference type="EMBL" id="FTOD01000002">
    <property type="protein sequence ID" value="SIS50162.1"/>
    <property type="molecule type" value="Genomic_DNA"/>
</dbReference>
<keyword evidence="8 13" id="KW-0548">Nucleotidyltransferase</keyword>
<evidence type="ECO:0000256" key="4">
    <source>
        <dbReference type="ARBA" id="ARBA00015492"/>
    </source>
</evidence>
<feature type="binding site" evidence="14">
    <location>
        <position position="185"/>
    </location>
    <ligand>
        <name>L-threonine</name>
        <dbReference type="ChEBI" id="CHEBI:57926"/>
    </ligand>
</feature>
<proteinExistence type="inferred from homology"/>
<dbReference type="InterPro" id="IPR010923">
    <property type="entry name" value="T(6)A37_SUA5"/>
</dbReference>
<dbReference type="GO" id="GO:0006450">
    <property type="term" value="P:regulation of translational fidelity"/>
    <property type="evidence" value="ECO:0007669"/>
    <property type="project" value="TreeGrafter"/>
</dbReference>
<dbReference type="Gene3D" id="3.40.50.11030">
    <property type="entry name" value="Threonylcarbamoyl-AMP synthase, C-terminal domain"/>
    <property type="match status" value="1"/>
</dbReference>
<dbReference type="InterPro" id="IPR006070">
    <property type="entry name" value="Sua5-like_dom"/>
</dbReference>
<evidence type="ECO:0000313" key="17">
    <source>
        <dbReference type="Proteomes" id="UP000186795"/>
    </source>
</evidence>
<dbReference type="PANTHER" id="PTHR17490:SF16">
    <property type="entry name" value="THREONYLCARBAMOYL-AMP SYNTHASE"/>
    <property type="match status" value="1"/>
</dbReference>
<evidence type="ECO:0000256" key="1">
    <source>
        <dbReference type="ARBA" id="ARBA00004496"/>
    </source>
</evidence>
<feature type="binding site" evidence="14">
    <location>
        <position position="238"/>
    </location>
    <ligand>
        <name>ATP</name>
        <dbReference type="ChEBI" id="CHEBI:30616"/>
    </ligand>
</feature>
<dbReference type="Proteomes" id="UP000186795">
    <property type="component" value="Unassembled WGS sequence"/>
</dbReference>
<dbReference type="InterPro" id="IPR005145">
    <property type="entry name" value="Sua5_C"/>
</dbReference>
<feature type="domain" description="YrdC-like" evidence="15">
    <location>
        <begin position="17"/>
        <end position="203"/>
    </location>
</feature>
<accession>A0A1N7JLB7</accession>
<dbReference type="RefSeq" id="WP_076523745.1">
    <property type="nucleotide sequence ID" value="NZ_CP048103.1"/>
</dbReference>
<dbReference type="Gene3D" id="3.90.870.10">
    <property type="entry name" value="DHBP synthase"/>
    <property type="match status" value="1"/>
</dbReference>
<feature type="binding site" evidence="14">
    <location>
        <position position="66"/>
    </location>
    <ligand>
        <name>ATP</name>
        <dbReference type="ChEBI" id="CHEBI:30616"/>
    </ligand>
</feature>
<evidence type="ECO:0000256" key="13">
    <source>
        <dbReference type="PIRNR" id="PIRNR004930"/>
    </source>
</evidence>
<keyword evidence="10 13" id="KW-0067">ATP-binding</keyword>
<feature type="binding site" evidence="14">
    <location>
        <position position="199"/>
    </location>
    <ligand>
        <name>ATP</name>
        <dbReference type="ChEBI" id="CHEBI:30616"/>
    </ligand>
</feature>
<feature type="binding site" evidence="14">
    <location>
        <position position="125"/>
    </location>
    <ligand>
        <name>L-threonine</name>
        <dbReference type="ChEBI" id="CHEBI:57926"/>
    </ligand>
</feature>
<evidence type="ECO:0000256" key="5">
    <source>
        <dbReference type="ARBA" id="ARBA00022490"/>
    </source>
</evidence>
<dbReference type="PROSITE" id="PS51163">
    <property type="entry name" value="YRDC"/>
    <property type="match status" value="1"/>
</dbReference>
<dbReference type="FunFam" id="3.90.870.10:FF:000008">
    <property type="entry name" value="Threonylcarbamoyl-AMP synthase"/>
    <property type="match status" value="1"/>
</dbReference>
<keyword evidence="6 13" id="KW-0808">Transferase</keyword>
<evidence type="ECO:0000256" key="10">
    <source>
        <dbReference type="ARBA" id="ARBA00022840"/>
    </source>
</evidence>
<feature type="binding site" evidence="14">
    <location>
        <position position="145"/>
    </location>
    <ligand>
        <name>L-threonine</name>
        <dbReference type="ChEBI" id="CHEBI:57926"/>
    </ligand>
</feature>
<comment type="similarity">
    <text evidence="2 13">Belongs to the SUA5 family.</text>
</comment>
<dbReference type="InterPro" id="IPR017945">
    <property type="entry name" value="DHBP_synth_RibB-like_a/b_dom"/>
</dbReference>
<keyword evidence="5 13" id="KW-0963">Cytoplasm</keyword>